<evidence type="ECO:0000259" key="1">
    <source>
        <dbReference type="Pfam" id="PF01243"/>
    </source>
</evidence>
<evidence type="ECO:0000313" key="3">
    <source>
        <dbReference type="Proteomes" id="UP001183410"/>
    </source>
</evidence>
<dbReference type="Proteomes" id="UP001183410">
    <property type="component" value="Unassembled WGS sequence"/>
</dbReference>
<name>A0ABU2K0B1_9ACTN</name>
<proteinExistence type="predicted"/>
<organism evidence="2 3">
    <name type="scientific">Streptomyces chisholmiae</name>
    <dbReference type="NCBI Taxonomy" id="3075540"/>
    <lineage>
        <taxon>Bacteria</taxon>
        <taxon>Bacillati</taxon>
        <taxon>Actinomycetota</taxon>
        <taxon>Actinomycetes</taxon>
        <taxon>Kitasatosporales</taxon>
        <taxon>Streptomycetaceae</taxon>
        <taxon>Streptomyces</taxon>
    </lineage>
</organism>
<dbReference type="InterPro" id="IPR011576">
    <property type="entry name" value="Pyridox_Oxase_N"/>
</dbReference>
<dbReference type="Pfam" id="PF01243">
    <property type="entry name" value="PNPOx_N"/>
    <property type="match status" value="1"/>
</dbReference>
<gene>
    <name evidence="2" type="ORF">RM844_30675</name>
</gene>
<accession>A0ABU2K0B1</accession>
<keyword evidence="3" id="KW-1185">Reference proteome</keyword>
<dbReference type="Gene3D" id="2.30.110.10">
    <property type="entry name" value="Electron Transport, Fmn-binding Protein, Chain A"/>
    <property type="match status" value="1"/>
</dbReference>
<evidence type="ECO:0000313" key="2">
    <source>
        <dbReference type="EMBL" id="MDT0270647.1"/>
    </source>
</evidence>
<feature type="domain" description="Pyridoxamine 5'-phosphate oxidase N-terminal" evidence="1">
    <location>
        <begin position="6"/>
        <end position="117"/>
    </location>
</feature>
<dbReference type="EMBL" id="JAVREO010000030">
    <property type="protein sequence ID" value="MDT0270647.1"/>
    <property type="molecule type" value="Genomic_DNA"/>
</dbReference>
<comment type="caution">
    <text evidence="2">The sequence shown here is derived from an EMBL/GenBank/DDBJ whole genome shotgun (WGS) entry which is preliminary data.</text>
</comment>
<reference evidence="3" key="1">
    <citation type="submission" date="2023-07" db="EMBL/GenBank/DDBJ databases">
        <title>30 novel species of actinomycetes from the DSMZ collection.</title>
        <authorList>
            <person name="Nouioui I."/>
        </authorList>
    </citation>
    <scope>NUCLEOTIDE SEQUENCE [LARGE SCALE GENOMIC DNA]</scope>
    <source>
        <strain evidence="3">DSM 44915</strain>
    </source>
</reference>
<sequence length="135" mass="15046">MLARFAKEEDVWVATTGAEGEPYLVPLSFLWWDEALWISTRSTNPTARNVARDGRAMLSLGATRDVVLVDATGEPVPAEALPPGLGDAFVAKLGWDPRGSASWGFLRFRPQRVQAWHEEPEMPDRLLMRDGIWLG</sequence>
<protein>
    <submittedName>
        <fullName evidence="2">Pyridoxamine 5'-phosphate oxidase family protein</fullName>
    </submittedName>
</protein>
<dbReference type="InterPro" id="IPR012349">
    <property type="entry name" value="Split_barrel_FMN-bd"/>
</dbReference>
<dbReference type="SUPFAM" id="SSF50475">
    <property type="entry name" value="FMN-binding split barrel"/>
    <property type="match status" value="1"/>
</dbReference>
<dbReference type="RefSeq" id="WP_311670738.1">
    <property type="nucleotide sequence ID" value="NZ_JAVREO010000030.1"/>
</dbReference>